<keyword evidence="2" id="KW-0813">Transport</keyword>
<feature type="transmembrane region" description="Helical" evidence="6">
    <location>
        <begin position="157"/>
        <end position="178"/>
    </location>
</feature>
<dbReference type="Pfam" id="PF07690">
    <property type="entry name" value="MFS_1"/>
    <property type="match status" value="1"/>
</dbReference>
<keyword evidence="3 6" id="KW-0812">Transmembrane</keyword>
<dbReference type="Proteomes" id="UP000315783">
    <property type="component" value="Unassembled WGS sequence"/>
</dbReference>
<evidence type="ECO:0000256" key="6">
    <source>
        <dbReference type="SAM" id="Phobius"/>
    </source>
</evidence>
<evidence type="ECO:0000256" key="1">
    <source>
        <dbReference type="ARBA" id="ARBA00004141"/>
    </source>
</evidence>
<name>A0A545V4T7_9HYPO</name>
<comment type="caution">
    <text evidence="7">The sequence shown here is derived from an EMBL/GenBank/DDBJ whole genome shotgun (WGS) entry which is preliminary data.</text>
</comment>
<evidence type="ECO:0000256" key="2">
    <source>
        <dbReference type="ARBA" id="ARBA00022448"/>
    </source>
</evidence>
<feature type="transmembrane region" description="Helical" evidence="6">
    <location>
        <begin position="59"/>
        <end position="78"/>
    </location>
</feature>
<dbReference type="OrthoDB" id="6730379at2759"/>
<feature type="transmembrane region" description="Helical" evidence="6">
    <location>
        <begin position="98"/>
        <end position="116"/>
    </location>
</feature>
<feature type="transmembrane region" description="Helical" evidence="6">
    <location>
        <begin position="448"/>
        <end position="468"/>
    </location>
</feature>
<dbReference type="PANTHER" id="PTHR43791:SF103">
    <property type="entry name" value="MAJOR FACILITATOR SUPERFAMILY (MFS) PROFILE DOMAIN-CONTAINING PROTEIN-RELATED"/>
    <property type="match status" value="1"/>
</dbReference>
<feature type="transmembrane region" description="Helical" evidence="6">
    <location>
        <begin position="221"/>
        <end position="243"/>
    </location>
</feature>
<keyword evidence="4 6" id="KW-1133">Transmembrane helix</keyword>
<keyword evidence="5 6" id="KW-0472">Membrane</keyword>
<feature type="transmembrane region" description="Helical" evidence="6">
    <location>
        <begin position="128"/>
        <end position="145"/>
    </location>
</feature>
<evidence type="ECO:0000313" key="7">
    <source>
        <dbReference type="EMBL" id="TQV96728.1"/>
    </source>
</evidence>
<sequence>MAVKNQPAHHAEHHEVDFVKGLDYSDQNQDDASKFIGQLGGITEYSAQEANRVRWKLDLILLPMMTITYLLSFMDKVALSQASIFGILKDDHLSGADYSWASAIFYFGYLVAQYPCALLMQKLPIGRYFGVMIVGWGVATTAQAATTSFASLATCRFFLGAFETCISPVLTILVGQYWTRREHPMRATAWWAGAGIGGFVADGITYAVSGGSFDGGRYATWQLIFLIFGPISIAWGVVLFFALPTSPMTAWFLTEREKEVAVLRVIENHTGIENRKYKSYQVKEALLDPQVWMLCANSFLQCIPGGGLTAFGKIVITGLGYSDRQAVIMSFPCDAVQLFSVVTAGAIAQAIPNVRIATMILTNIVVLIGSVLVEKLPAHQSLGPMFILYVNTVPYIMCMSLVASNIGGFTKKATTAVMMFMSYSVGQIAAPHFFLAKEKPRYPTGFRAFYVSLAAMIAIELVMLLYLWRANAEKETTRSVAQTAPAGLSADFNDLTDKEHPEFRYVF</sequence>
<dbReference type="PANTHER" id="PTHR43791">
    <property type="entry name" value="PERMEASE-RELATED"/>
    <property type="match status" value="1"/>
</dbReference>
<dbReference type="InterPro" id="IPR036259">
    <property type="entry name" value="MFS_trans_sf"/>
</dbReference>
<accession>A0A545V4T7</accession>
<organism evidence="7 8">
    <name type="scientific">Cordyceps javanica</name>
    <dbReference type="NCBI Taxonomy" id="43265"/>
    <lineage>
        <taxon>Eukaryota</taxon>
        <taxon>Fungi</taxon>
        <taxon>Dikarya</taxon>
        <taxon>Ascomycota</taxon>
        <taxon>Pezizomycotina</taxon>
        <taxon>Sordariomycetes</taxon>
        <taxon>Hypocreomycetidae</taxon>
        <taxon>Hypocreales</taxon>
        <taxon>Cordycipitaceae</taxon>
        <taxon>Cordyceps</taxon>
    </lineage>
</organism>
<feature type="transmembrane region" description="Helical" evidence="6">
    <location>
        <begin position="385"/>
        <end position="404"/>
    </location>
</feature>
<dbReference type="GO" id="GO:0022857">
    <property type="term" value="F:transmembrane transporter activity"/>
    <property type="evidence" value="ECO:0007669"/>
    <property type="project" value="InterPro"/>
</dbReference>
<proteinExistence type="predicted"/>
<dbReference type="Gene3D" id="1.20.1250.20">
    <property type="entry name" value="MFS general substrate transporter like domains"/>
    <property type="match status" value="1"/>
</dbReference>
<dbReference type="EMBL" id="SPUK01000005">
    <property type="protein sequence ID" value="TQV96728.1"/>
    <property type="molecule type" value="Genomic_DNA"/>
</dbReference>
<protein>
    <submittedName>
        <fullName evidence="7">Pantothenate transporter</fullName>
    </submittedName>
</protein>
<evidence type="ECO:0000256" key="3">
    <source>
        <dbReference type="ARBA" id="ARBA00022692"/>
    </source>
</evidence>
<dbReference type="SUPFAM" id="SSF103473">
    <property type="entry name" value="MFS general substrate transporter"/>
    <property type="match status" value="1"/>
</dbReference>
<evidence type="ECO:0000313" key="8">
    <source>
        <dbReference type="Proteomes" id="UP000315783"/>
    </source>
</evidence>
<feature type="transmembrane region" description="Helical" evidence="6">
    <location>
        <begin position="190"/>
        <end position="209"/>
    </location>
</feature>
<dbReference type="InterPro" id="IPR011701">
    <property type="entry name" value="MFS"/>
</dbReference>
<dbReference type="AlphaFoldDB" id="A0A545V4T7"/>
<gene>
    <name evidence="7" type="ORF">IF1G_03968</name>
</gene>
<feature type="transmembrane region" description="Helical" evidence="6">
    <location>
        <begin position="416"/>
        <end position="436"/>
    </location>
</feature>
<evidence type="ECO:0000256" key="5">
    <source>
        <dbReference type="ARBA" id="ARBA00023136"/>
    </source>
</evidence>
<keyword evidence="8" id="KW-1185">Reference proteome</keyword>
<comment type="subcellular location">
    <subcellularLocation>
        <location evidence="1">Membrane</location>
        <topology evidence="1">Multi-pass membrane protein</topology>
    </subcellularLocation>
</comment>
<reference evidence="7 8" key="1">
    <citation type="journal article" date="2019" name="Appl. Microbiol. Biotechnol.">
        <title>Genome sequence of Isaria javanica and comparative genome analysis insights into family S53 peptidase evolution in fungal entomopathogens.</title>
        <authorList>
            <person name="Lin R."/>
            <person name="Zhang X."/>
            <person name="Xin B."/>
            <person name="Zou M."/>
            <person name="Gao Y."/>
            <person name="Qin F."/>
            <person name="Hu Q."/>
            <person name="Xie B."/>
            <person name="Cheng X."/>
        </authorList>
    </citation>
    <scope>NUCLEOTIDE SEQUENCE [LARGE SCALE GENOMIC DNA]</scope>
    <source>
        <strain evidence="7 8">IJ1G</strain>
    </source>
</reference>
<dbReference type="GO" id="GO:0016020">
    <property type="term" value="C:membrane"/>
    <property type="evidence" value="ECO:0007669"/>
    <property type="project" value="UniProtKB-SubCell"/>
</dbReference>
<evidence type="ECO:0000256" key="4">
    <source>
        <dbReference type="ARBA" id="ARBA00022989"/>
    </source>
</evidence>
<feature type="transmembrane region" description="Helical" evidence="6">
    <location>
        <begin position="356"/>
        <end position="373"/>
    </location>
</feature>